<accession>A0ABN3YCZ2</accession>
<protein>
    <submittedName>
        <fullName evidence="1">Uncharacterized protein</fullName>
    </submittedName>
</protein>
<evidence type="ECO:0000313" key="2">
    <source>
        <dbReference type="Proteomes" id="UP001501035"/>
    </source>
</evidence>
<dbReference type="Proteomes" id="UP001501035">
    <property type="component" value="Unassembled WGS sequence"/>
</dbReference>
<sequence length="121" mass="13478">MSDDTPQRREIDFDKLERNKDFAQEAVQTTATRVGRIATIITGAVVDVAREVGDLISDGFEMREAAKRAKHDSARLDRLARERLGEFDPADELSEAAGGPEELIQGAHLEAIEARRDDEEQ</sequence>
<keyword evidence="2" id="KW-1185">Reference proteome</keyword>
<comment type="caution">
    <text evidence="1">The sequence shown here is derived from an EMBL/GenBank/DDBJ whole genome shotgun (WGS) entry which is preliminary data.</text>
</comment>
<evidence type="ECO:0000313" key="1">
    <source>
        <dbReference type="EMBL" id="GAA3022599.1"/>
    </source>
</evidence>
<reference evidence="1 2" key="1">
    <citation type="journal article" date="2019" name="Int. J. Syst. Evol. Microbiol.">
        <title>The Global Catalogue of Microorganisms (GCM) 10K type strain sequencing project: providing services to taxonomists for standard genome sequencing and annotation.</title>
        <authorList>
            <consortium name="The Broad Institute Genomics Platform"/>
            <consortium name="The Broad Institute Genome Sequencing Center for Infectious Disease"/>
            <person name="Wu L."/>
            <person name="Ma J."/>
        </authorList>
    </citation>
    <scope>NUCLEOTIDE SEQUENCE [LARGE SCALE GENOMIC DNA]</scope>
    <source>
        <strain evidence="1 2">JCM 14234</strain>
    </source>
</reference>
<proteinExistence type="predicted"/>
<gene>
    <name evidence="1" type="ORF">GCM10010528_00890</name>
</gene>
<dbReference type="EMBL" id="BAAAVS010000001">
    <property type="protein sequence ID" value="GAA3022599.1"/>
    <property type="molecule type" value="Genomic_DNA"/>
</dbReference>
<dbReference type="RefSeq" id="WP_290703429.1">
    <property type="nucleotide sequence ID" value="NZ_BAAAVS010000001.1"/>
</dbReference>
<organism evidence="1 2">
    <name type="scientific">Gordonia defluvii</name>
    <dbReference type="NCBI Taxonomy" id="283718"/>
    <lineage>
        <taxon>Bacteria</taxon>
        <taxon>Bacillati</taxon>
        <taxon>Actinomycetota</taxon>
        <taxon>Actinomycetes</taxon>
        <taxon>Mycobacteriales</taxon>
        <taxon>Gordoniaceae</taxon>
        <taxon>Gordonia</taxon>
    </lineage>
</organism>
<name>A0ABN3YCZ2_9ACTN</name>